<name>A0A328E9R2_9ASTE</name>
<dbReference type="PANTHER" id="PTHR46387">
    <property type="entry name" value="POLYNUCLEOTIDYL TRANSFERASE, RIBONUCLEASE H-LIKE SUPERFAMILY PROTEIN"/>
    <property type="match status" value="1"/>
</dbReference>
<dbReference type="Pfam" id="PF13456">
    <property type="entry name" value="RVT_3"/>
    <property type="match status" value="1"/>
</dbReference>
<dbReference type="InterPro" id="IPR012337">
    <property type="entry name" value="RNaseH-like_sf"/>
</dbReference>
<comment type="caution">
    <text evidence="2">The sequence shown here is derived from an EMBL/GenBank/DDBJ whole genome shotgun (WGS) entry which is preliminary data.</text>
</comment>
<dbReference type="GO" id="GO:0004523">
    <property type="term" value="F:RNA-DNA hybrid ribonuclease activity"/>
    <property type="evidence" value="ECO:0007669"/>
    <property type="project" value="InterPro"/>
</dbReference>
<protein>
    <recommendedName>
        <fullName evidence="1">RNase H type-1 domain-containing protein</fullName>
    </recommendedName>
</protein>
<proteinExistence type="predicted"/>
<dbReference type="GO" id="GO:0003676">
    <property type="term" value="F:nucleic acid binding"/>
    <property type="evidence" value="ECO:0007669"/>
    <property type="project" value="InterPro"/>
</dbReference>
<dbReference type="AlphaFoldDB" id="A0A328E9R2"/>
<evidence type="ECO:0000313" key="3">
    <source>
        <dbReference type="Proteomes" id="UP000249390"/>
    </source>
</evidence>
<organism evidence="2 3">
    <name type="scientific">Cuscuta australis</name>
    <dbReference type="NCBI Taxonomy" id="267555"/>
    <lineage>
        <taxon>Eukaryota</taxon>
        <taxon>Viridiplantae</taxon>
        <taxon>Streptophyta</taxon>
        <taxon>Embryophyta</taxon>
        <taxon>Tracheophyta</taxon>
        <taxon>Spermatophyta</taxon>
        <taxon>Magnoliopsida</taxon>
        <taxon>eudicotyledons</taxon>
        <taxon>Gunneridae</taxon>
        <taxon>Pentapetalae</taxon>
        <taxon>asterids</taxon>
        <taxon>lamiids</taxon>
        <taxon>Solanales</taxon>
        <taxon>Convolvulaceae</taxon>
        <taxon>Cuscuteae</taxon>
        <taxon>Cuscuta</taxon>
        <taxon>Cuscuta subgen. Grammica</taxon>
        <taxon>Cuscuta sect. Cleistogrammica</taxon>
    </lineage>
</organism>
<dbReference type="PANTHER" id="PTHR46387:SF2">
    <property type="entry name" value="RIBONUCLEASE HI"/>
    <property type="match status" value="1"/>
</dbReference>
<evidence type="ECO:0000313" key="2">
    <source>
        <dbReference type="EMBL" id="RAL53241.1"/>
    </source>
</evidence>
<dbReference type="EMBL" id="NQVE01000027">
    <property type="protein sequence ID" value="RAL53241.1"/>
    <property type="molecule type" value="Genomic_DNA"/>
</dbReference>
<gene>
    <name evidence="2" type="ORF">DM860_006913</name>
</gene>
<dbReference type="InterPro" id="IPR036397">
    <property type="entry name" value="RNaseH_sf"/>
</dbReference>
<dbReference type="FunFam" id="3.30.420.10:FF:000076">
    <property type="entry name" value="RBR-type E3 ubiquitin transferase"/>
    <property type="match status" value="1"/>
</dbReference>
<dbReference type="InterPro" id="IPR002156">
    <property type="entry name" value="RNaseH_domain"/>
</dbReference>
<dbReference type="SUPFAM" id="SSF53098">
    <property type="entry name" value="Ribonuclease H-like"/>
    <property type="match status" value="1"/>
</dbReference>
<dbReference type="CDD" id="cd09279">
    <property type="entry name" value="RNase_HI_like"/>
    <property type="match status" value="1"/>
</dbReference>
<accession>A0A328E9R2</accession>
<evidence type="ECO:0000259" key="1">
    <source>
        <dbReference type="PROSITE" id="PS50879"/>
    </source>
</evidence>
<feature type="domain" description="RNase H type-1" evidence="1">
    <location>
        <begin position="197"/>
        <end position="327"/>
    </location>
</feature>
<dbReference type="PROSITE" id="PS50879">
    <property type="entry name" value="RNASE_H_1"/>
    <property type="match status" value="1"/>
</dbReference>
<dbReference type="Proteomes" id="UP000249390">
    <property type="component" value="Unassembled WGS sequence"/>
</dbReference>
<reference evidence="2 3" key="1">
    <citation type="submission" date="2018-06" db="EMBL/GenBank/DDBJ databases">
        <title>The Genome of Cuscuta australis (Dodder) Provides Insight into the Evolution of Plant Parasitism.</title>
        <authorList>
            <person name="Liu H."/>
        </authorList>
    </citation>
    <scope>NUCLEOTIDE SEQUENCE [LARGE SCALE GENOMIC DNA]</scope>
    <source>
        <strain evidence="3">cv. Yunnan</strain>
        <tissue evidence="2">Vines</tissue>
    </source>
</reference>
<dbReference type="Gene3D" id="3.30.420.10">
    <property type="entry name" value="Ribonuclease H-like superfamily/Ribonuclease H"/>
    <property type="match status" value="1"/>
</dbReference>
<sequence length="362" mass="39492">MMNILCHACSAARVSKSCCLVGSHSICIISALPWNVKFSRIGIRSNDINSFSGSVFVRSYSSANSRKNGTQSQKAGLAAAKAMDEEKDTFFVVRKGDLIGIYKSLSDCQSQVGSSICDPPVSVYKGYSMPKSTKDYLKSRGIENALYSLRAQDLTGNLFGTLFPCPLQQPPSTSRISNEQLQQKVSNEAVLSETELPPRSCTLEFDGASKGYGQAGAGAVLRADDGSLICRLREGLGAATCNVAEYRAMILGLNYALSKGYTSIRVQGDSKLVCKQIQGEFKVKSNNLSNVYARAKHLKDIFRSFEINHVLREFNSDADKQANLAVALPDGHIQEEIEKSYYTGDSHDQNPFIHHSNAQQGL</sequence>
<keyword evidence="3" id="KW-1185">Reference proteome</keyword>